<dbReference type="FunFam" id="3.40.50.300:FF:001047">
    <property type="entry name" value="DExH-box ATP-dependent RNA helicase DExH11"/>
    <property type="match status" value="1"/>
</dbReference>
<dbReference type="FunFam" id="1.10.3380.30:FF:000010">
    <property type="entry name" value="DExH-box ATP-dependent RNA helicase DExH11"/>
    <property type="match status" value="1"/>
</dbReference>
<dbReference type="SMART" id="SM00487">
    <property type="entry name" value="DEXDc"/>
    <property type="match status" value="1"/>
</dbReference>
<dbReference type="CDD" id="cd18795">
    <property type="entry name" value="SF2_C_Ski2"/>
    <property type="match status" value="1"/>
</dbReference>
<dbReference type="Gene3D" id="3.40.50.300">
    <property type="entry name" value="P-loop containing nucleotide triphosphate hydrolases"/>
    <property type="match status" value="2"/>
</dbReference>
<dbReference type="Pfam" id="PF08148">
    <property type="entry name" value="DSHCT"/>
    <property type="match status" value="1"/>
</dbReference>
<dbReference type="eggNOG" id="KOG0947">
    <property type="taxonomic scope" value="Eukaryota"/>
</dbReference>
<evidence type="ECO:0000259" key="10">
    <source>
        <dbReference type="PROSITE" id="PS51194"/>
    </source>
</evidence>
<dbReference type="PANTHER" id="PTHR12131">
    <property type="entry name" value="ATP-DEPENDENT RNA AND DNA HELICASE"/>
    <property type="match status" value="1"/>
</dbReference>
<dbReference type="SUPFAM" id="SSF52540">
    <property type="entry name" value="P-loop containing nucleoside triphosphate hydrolases"/>
    <property type="match status" value="1"/>
</dbReference>
<dbReference type="InterPro" id="IPR050699">
    <property type="entry name" value="RNA-DNA_Helicase"/>
</dbReference>
<dbReference type="InterPro" id="IPR012961">
    <property type="entry name" value="Ski2/MTR4_C"/>
</dbReference>
<dbReference type="PROSITE" id="PS51194">
    <property type="entry name" value="HELICASE_CTER"/>
    <property type="match status" value="1"/>
</dbReference>
<dbReference type="Proteomes" id="UP000017836">
    <property type="component" value="Unassembled WGS sequence"/>
</dbReference>
<comment type="subcellular location">
    <subcellularLocation>
        <location evidence="1">Cytoplasm</location>
    </subcellularLocation>
</comment>
<sequence length="1429" mass="161212">MERISPANEIAFRVNFTGYSGHLRVEPLPPFDRPNVLNSLSNLVLAHALEPEDVETIKKDLEDDFLFPELDSDEFSPEKCGKQWDFDWFNKAKVHLEPSVPRSMVVPLWELPFKRSKRGVAENEGKMNEFPLKCQLSEKTWIPNSQKIALKELMEGAQDPSSMLRMPGPAKDFVRGSINSRPFHPGGLEFSQNPEQNIPEGACNGEWVREVLEGGPAQEIPPSFKQGLDLGSLKEFSCTWKSIQEQKSTQNSSDDNMNRLSVQFDDLFKKAWEEDFVQSEGDEESVGNSVEADSNMSGSEGEKEDEVASTPARSDSILLDEILHDQQEESKPDEVASTPARSDSILLDEILHDQQEESKPDEAAVLLPGLIPYFWMRYSMINRKDQSQRWIVRPMIDCIRRYDLDFVQAWALIGRTEDISKNCHQLVPDMALEFPFELDKFQKEAIYYLERGESVFVAAHTSAGKTVVAEYAFALASKHCTRAVYTAPIKTISNQKYRDFCGKFDVGLLTGDVSLRPEASCLIMTTEILRSMLYRGADIIRDIEWVIFDEVHYVNDVERGVVWEEVIIMLPRHVNIVLLSATVPNTIEFADWIGRTKKKKIRVTGTSRRPVPLEHHLFYSGELYKICESEAFLPQGVKAAKDYFKMKNSNKSRPGSGTVMGPSGAHGMSQGRQHENSSHGKGHKVSGHQKGGNMSWASGPQQANSNMRRSESFLWVLLINKLSKKALLPVVIFCFSKNRCDKSADSMTGMDLTSSSEKSDIRIFCDKAFSRLKGSDKDLPQVVRVQSLLRRGIGVHHAGLLPIVKEVVEMLFCRGVLKVLFSTETFAMGVNAPARTVVFDTLRKFDGKEFRPLLPGEYTQMAGRAGRRGLDKIGTVIVMCRDEIPDERDLSRIMIGSPTRLESQFRLTYTMILHVLRVEELKVEDMLKRSFAEFHAQKTLPEKQRLLLQKLAQPTKDIECIKGEPAIEDYYKIAIEAEKYREHILEVVMQSQTAHQFLSPGRVVVVKSRLAHEHILGVILKTPAAGNKHHIVFALDAEYPRYNATTSLSNKFQDKESGNFPQGVVITPKAKRRPDEKYFLTTSSHKGSGVINITLPHKGNAAGVNYVVMEVESNDILSICNCKIKIDQVRLLEDVSTAACSRTVQQLVDLKKQDNKFPPAVDPVKDLKLKDMDLVFEYNKYNNLLQKMAQSKCHGCIKLEQHIALLKEQTKHIEEVNALKFEMSDEALQQMPDFQGRIDVLKEIGCVDSDLVVQIKGRVACEMNSGEELICTECLFENQLDDLEPAEAVALMSALVFQQRNTSEPSLTHKLDIAKKRLYETAIRLGQLQEQYGLLIGAEEYAQDNLKFGLVEVVYEWAKGTPFAQICNLTDVPEGLIVRTIVRLDETCREFRNAAAIMGNSALYKKMEAASNAIKRDIVFAASLYITGI</sequence>
<dbReference type="InterPro" id="IPR025696">
    <property type="entry name" value="Beta-barrel_MTR4"/>
</dbReference>
<dbReference type="PANTHER" id="PTHR12131:SF24">
    <property type="entry name" value="DEXH-BOX ATP-DEPENDENT RNA HELICASE DEXH11"/>
    <property type="match status" value="1"/>
</dbReference>
<dbReference type="InterPro" id="IPR027417">
    <property type="entry name" value="P-loop_NTPase"/>
</dbReference>
<dbReference type="FunFam" id="1.10.3380.30:FF:000001">
    <property type="entry name" value="Ski2 ATP-dependent RNA helicase"/>
    <property type="match status" value="1"/>
</dbReference>
<dbReference type="GO" id="GO:0035864">
    <property type="term" value="P:response to potassium ion"/>
    <property type="evidence" value="ECO:0007669"/>
    <property type="project" value="EnsemblPlants"/>
</dbReference>
<keyword evidence="6" id="KW-0067">ATP-binding</keyword>
<evidence type="ECO:0000256" key="8">
    <source>
        <dbReference type="SAM" id="MobiDB-lite"/>
    </source>
</evidence>
<evidence type="ECO:0000313" key="12">
    <source>
        <dbReference type="Proteomes" id="UP000017836"/>
    </source>
</evidence>
<evidence type="ECO:0000256" key="7">
    <source>
        <dbReference type="ARBA" id="ARBA00022884"/>
    </source>
</evidence>
<evidence type="ECO:0000256" key="4">
    <source>
        <dbReference type="ARBA" id="ARBA00022801"/>
    </source>
</evidence>
<dbReference type="SMART" id="SM00490">
    <property type="entry name" value="HELICc"/>
    <property type="match status" value="1"/>
</dbReference>
<keyword evidence="4" id="KW-0378">Hydrolase</keyword>
<feature type="region of interest" description="Disordered" evidence="8">
    <location>
        <begin position="647"/>
        <end position="704"/>
    </location>
</feature>
<evidence type="ECO:0000313" key="11">
    <source>
        <dbReference type="EMBL" id="ERN09667.1"/>
    </source>
</evidence>
<gene>
    <name evidence="11" type="ORF">AMTR_s00029p00206820</name>
</gene>
<dbReference type="EMBL" id="KI392980">
    <property type="protein sequence ID" value="ERN09667.1"/>
    <property type="molecule type" value="Genomic_DNA"/>
</dbReference>
<dbReference type="PROSITE" id="PS51192">
    <property type="entry name" value="HELICASE_ATP_BIND_1"/>
    <property type="match status" value="1"/>
</dbReference>
<evidence type="ECO:0000256" key="3">
    <source>
        <dbReference type="ARBA" id="ARBA00022741"/>
    </source>
</evidence>
<dbReference type="InterPro" id="IPR014001">
    <property type="entry name" value="Helicase_ATP-bd"/>
</dbReference>
<keyword evidence="5" id="KW-0347">Helicase</keyword>
<evidence type="ECO:0008006" key="13">
    <source>
        <dbReference type="Google" id="ProtNLM"/>
    </source>
</evidence>
<accession>W1PI76</accession>
<dbReference type="GO" id="GO:1904278">
    <property type="term" value="P:positive regulation of wax biosynthetic process"/>
    <property type="evidence" value="ECO:0007669"/>
    <property type="project" value="EnsemblPlants"/>
</dbReference>
<dbReference type="Pfam" id="PF00270">
    <property type="entry name" value="DEAD"/>
    <property type="match status" value="1"/>
</dbReference>
<dbReference type="Pfam" id="PF17911">
    <property type="entry name" value="Ski2_N"/>
    <property type="match status" value="1"/>
</dbReference>
<dbReference type="GO" id="GO:0016787">
    <property type="term" value="F:hydrolase activity"/>
    <property type="evidence" value="ECO:0007669"/>
    <property type="project" value="UniProtKB-KW"/>
</dbReference>
<proteinExistence type="predicted"/>
<dbReference type="GO" id="GO:0003724">
    <property type="term" value="F:RNA helicase activity"/>
    <property type="evidence" value="ECO:0000318"/>
    <property type="project" value="GO_Central"/>
</dbReference>
<dbReference type="PIRSF" id="PIRSF005198">
    <property type="entry name" value="Antiviral_helicase_SKI2"/>
    <property type="match status" value="1"/>
</dbReference>
<dbReference type="Pfam" id="PF21408">
    <property type="entry name" value="MTR4-like_stalk"/>
    <property type="match status" value="1"/>
</dbReference>
<dbReference type="GO" id="GO:0055087">
    <property type="term" value="C:Ski complex"/>
    <property type="evidence" value="ECO:0000318"/>
    <property type="project" value="GO_Central"/>
</dbReference>
<dbReference type="GO" id="GO:0006813">
    <property type="term" value="P:potassium ion transport"/>
    <property type="evidence" value="ECO:0007669"/>
    <property type="project" value="EnsemblPlants"/>
</dbReference>
<dbReference type="GO" id="GO:0005524">
    <property type="term" value="F:ATP binding"/>
    <property type="evidence" value="ECO:0007669"/>
    <property type="project" value="UniProtKB-KW"/>
</dbReference>
<keyword evidence="3" id="KW-0547">Nucleotide-binding</keyword>
<dbReference type="Pfam" id="PF13234">
    <property type="entry name" value="MTR4_beta-barrel"/>
    <property type="match status" value="1"/>
</dbReference>
<feature type="compositionally biased region" description="Polar residues" evidence="8">
    <location>
        <begin position="695"/>
        <end position="704"/>
    </location>
</feature>
<protein>
    <recommendedName>
        <fullName evidence="13">Helicase ATP-binding domain-containing protein</fullName>
    </recommendedName>
</protein>
<evidence type="ECO:0000256" key="1">
    <source>
        <dbReference type="ARBA" id="ARBA00004496"/>
    </source>
</evidence>
<feature type="domain" description="Helicase C-terminal" evidence="10">
    <location>
        <begin position="718"/>
        <end position="919"/>
    </location>
</feature>
<keyword evidence="7" id="KW-0694">RNA-binding</keyword>
<keyword evidence="12" id="KW-1185">Reference proteome</keyword>
<dbReference type="InterPro" id="IPR048392">
    <property type="entry name" value="MTR4-like_stalk"/>
</dbReference>
<dbReference type="HOGENOM" id="CLU_002902_1_2_1"/>
<dbReference type="InterPro" id="IPR040801">
    <property type="entry name" value="Ski2_N"/>
</dbReference>
<dbReference type="Gramene" id="ERN09667">
    <property type="protein sequence ID" value="ERN09667"/>
    <property type="gene ID" value="AMTR_s00029p00206820"/>
</dbReference>
<dbReference type="OMA" id="DHVNIIM"/>
<reference evidence="12" key="1">
    <citation type="journal article" date="2013" name="Science">
        <title>The Amborella genome and the evolution of flowering plants.</title>
        <authorList>
            <consortium name="Amborella Genome Project"/>
        </authorList>
    </citation>
    <scope>NUCLEOTIDE SEQUENCE [LARGE SCALE GENOMIC DNA]</scope>
</reference>
<evidence type="ECO:0000256" key="2">
    <source>
        <dbReference type="ARBA" id="ARBA00022490"/>
    </source>
</evidence>
<keyword evidence="2" id="KW-0963">Cytoplasm</keyword>
<dbReference type="GO" id="GO:0016441">
    <property type="term" value="P:post-transcriptional gene silencing"/>
    <property type="evidence" value="ECO:0007669"/>
    <property type="project" value="EnsemblPlants"/>
</dbReference>
<dbReference type="STRING" id="13333.W1PI76"/>
<dbReference type="InterPro" id="IPR001650">
    <property type="entry name" value="Helicase_C-like"/>
</dbReference>
<evidence type="ECO:0000259" key="9">
    <source>
        <dbReference type="PROSITE" id="PS51192"/>
    </source>
</evidence>
<dbReference type="InterPro" id="IPR011545">
    <property type="entry name" value="DEAD/DEAH_box_helicase_dom"/>
</dbReference>
<dbReference type="Gene3D" id="1.10.3380.30">
    <property type="match status" value="2"/>
</dbReference>
<dbReference type="GO" id="GO:0000292">
    <property type="term" value="P:RNA fragment catabolic process"/>
    <property type="evidence" value="ECO:0007669"/>
    <property type="project" value="EnsemblPlants"/>
</dbReference>
<feature type="domain" description="Helicase ATP-binding" evidence="9">
    <location>
        <begin position="446"/>
        <end position="601"/>
    </location>
</feature>
<organism evidence="11 12">
    <name type="scientific">Amborella trichopoda</name>
    <dbReference type="NCBI Taxonomy" id="13333"/>
    <lineage>
        <taxon>Eukaryota</taxon>
        <taxon>Viridiplantae</taxon>
        <taxon>Streptophyta</taxon>
        <taxon>Embryophyta</taxon>
        <taxon>Tracheophyta</taxon>
        <taxon>Spermatophyta</taxon>
        <taxon>Magnoliopsida</taxon>
        <taxon>Amborellales</taxon>
        <taxon>Amborellaceae</taxon>
        <taxon>Amborella</taxon>
    </lineage>
</organism>
<dbReference type="InterPro" id="IPR016438">
    <property type="entry name" value="SKI2-like"/>
</dbReference>
<dbReference type="SMART" id="SM01142">
    <property type="entry name" value="DSHCT"/>
    <property type="match status" value="1"/>
</dbReference>
<dbReference type="FunFam" id="3.40.50.300:FF:000354">
    <property type="entry name" value="ATP-dependent RNA helicase SKI2"/>
    <property type="match status" value="1"/>
</dbReference>
<feature type="compositionally biased region" description="Polar residues" evidence="8">
    <location>
        <begin position="286"/>
        <end position="298"/>
    </location>
</feature>
<feature type="region of interest" description="Disordered" evidence="8">
    <location>
        <begin position="278"/>
        <end position="312"/>
    </location>
</feature>
<name>W1PI76_AMBTC</name>
<dbReference type="GO" id="GO:0003723">
    <property type="term" value="F:RNA binding"/>
    <property type="evidence" value="ECO:0007669"/>
    <property type="project" value="UniProtKB-KW"/>
</dbReference>
<dbReference type="GO" id="GO:0070478">
    <property type="term" value="P:nuclear-transcribed mRNA catabolic process, 3'-5' exonucleolytic nonsense-mediated decay"/>
    <property type="evidence" value="ECO:0000318"/>
    <property type="project" value="GO_Central"/>
</dbReference>
<evidence type="ECO:0000256" key="6">
    <source>
        <dbReference type="ARBA" id="ARBA00022840"/>
    </source>
</evidence>
<dbReference type="Pfam" id="PF00271">
    <property type="entry name" value="Helicase_C"/>
    <property type="match status" value="1"/>
</dbReference>
<evidence type="ECO:0000256" key="5">
    <source>
        <dbReference type="ARBA" id="ARBA00022806"/>
    </source>
</evidence>